<dbReference type="InterPro" id="IPR013785">
    <property type="entry name" value="Aldolase_TIM"/>
</dbReference>
<dbReference type="GO" id="GO:0010181">
    <property type="term" value="F:FMN binding"/>
    <property type="evidence" value="ECO:0007669"/>
    <property type="project" value="InterPro"/>
</dbReference>
<dbReference type="Gene3D" id="3.20.20.70">
    <property type="entry name" value="Aldolase class I"/>
    <property type="match status" value="1"/>
</dbReference>
<proteinExistence type="inferred from homology"/>
<accession>A0A5C5G309</accession>
<feature type="domain" description="NADH:flavin oxidoreductase/NADH oxidase N-terminal" evidence="6">
    <location>
        <begin position="43"/>
        <end position="278"/>
    </location>
</feature>
<evidence type="ECO:0000313" key="8">
    <source>
        <dbReference type="Proteomes" id="UP000311382"/>
    </source>
</evidence>
<dbReference type="Pfam" id="PF00724">
    <property type="entry name" value="Oxidored_FMN"/>
    <property type="match status" value="1"/>
</dbReference>
<evidence type="ECO:0000259" key="6">
    <source>
        <dbReference type="Pfam" id="PF00724"/>
    </source>
</evidence>
<evidence type="ECO:0000256" key="2">
    <source>
        <dbReference type="ARBA" id="ARBA00022630"/>
    </source>
</evidence>
<dbReference type="PANTHER" id="PTHR43656:SF2">
    <property type="entry name" value="BINDING OXIDOREDUCTASE, PUTATIVE (AFU_ORTHOLOGUE AFUA_2G08260)-RELATED"/>
    <property type="match status" value="1"/>
</dbReference>
<dbReference type="EMBL" id="SOZI01000021">
    <property type="protein sequence ID" value="TNY22734.1"/>
    <property type="molecule type" value="Genomic_DNA"/>
</dbReference>
<evidence type="ECO:0000256" key="4">
    <source>
        <dbReference type="ARBA" id="ARBA00023002"/>
    </source>
</evidence>
<dbReference type="Proteomes" id="UP000311382">
    <property type="component" value="Unassembled WGS sequence"/>
</dbReference>
<dbReference type="OrthoDB" id="1663137at2759"/>
<dbReference type="InterPro" id="IPR051799">
    <property type="entry name" value="NADH_flavin_oxidoreductase"/>
</dbReference>
<comment type="caution">
    <text evidence="7">The sequence shown here is derived from an EMBL/GenBank/DDBJ whole genome shotgun (WGS) entry which is preliminary data.</text>
</comment>
<protein>
    <recommendedName>
        <fullName evidence="6">NADH:flavin oxidoreductase/NADH oxidase N-terminal domain-containing protein</fullName>
    </recommendedName>
</protein>
<dbReference type="GO" id="GO:0016491">
    <property type="term" value="F:oxidoreductase activity"/>
    <property type="evidence" value="ECO:0007669"/>
    <property type="project" value="UniProtKB-KW"/>
</dbReference>
<keyword evidence="8" id="KW-1185">Reference proteome</keyword>
<gene>
    <name evidence="7" type="ORF">DMC30DRAFT_125145</name>
</gene>
<dbReference type="AlphaFoldDB" id="A0A5C5G309"/>
<evidence type="ECO:0000313" key="7">
    <source>
        <dbReference type="EMBL" id="TNY22734.1"/>
    </source>
</evidence>
<evidence type="ECO:0000256" key="5">
    <source>
        <dbReference type="SAM" id="Phobius"/>
    </source>
</evidence>
<dbReference type="PANTHER" id="PTHR43656">
    <property type="entry name" value="BINDING OXIDOREDUCTASE, PUTATIVE (AFU_ORTHOLOGUE AFUA_2G08260)-RELATED"/>
    <property type="match status" value="1"/>
</dbReference>
<reference evidence="7 8" key="1">
    <citation type="submission" date="2019-03" db="EMBL/GenBank/DDBJ databases">
        <title>Rhodosporidium diobovatum UCD-FST 08-225 genome sequencing, assembly, and annotation.</title>
        <authorList>
            <person name="Fakankun I.U."/>
            <person name="Fristensky B."/>
            <person name="Levin D.B."/>
        </authorList>
    </citation>
    <scope>NUCLEOTIDE SEQUENCE [LARGE SCALE GENOMIC DNA]</scope>
    <source>
        <strain evidence="7 8">UCD-FST 08-225</strain>
    </source>
</reference>
<keyword evidence="5" id="KW-1133">Transmembrane helix</keyword>
<organism evidence="7 8">
    <name type="scientific">Rhodotorula diobovata</name>
    <dbReference type="NCBI Taxonomy" id="5288"/>
    <lineage>
        <taxon>Eukaryota</taxon>
        <taxon>Fungi</taxon>
        <taxon>Dikarya</taxon>
        <taxon>Basidiomycota</taxon>
        <taxon>Pucciniomycotina</taxon>
        <taxon>Microbotryomycetes</taxon>
        <taxon>Sporidiobolales</taxon>
        <taxon>Sporidiobolaceae</taxon>
        <taxon>Rhodotorula</taxon>
    </lineage>
</organism>
<evidence type="ECO:0000256" key="1">
    <source>
        <dbReference type="ARBA" id="ARBA00005979"/>
    </source>
</evidence>
<comment type="similarity">
    <text evidence="1">Belongs to the NADH:flavin oxidoreductase/NADH oxidase family.</text>
</comment>
<keyword evidence="3" id="KW-0288">FMN</keyword>
<keyword evidence="5" id="KW-0472">Membrane</keyword>
<name>A0A5C5G309_9BASI</name>
<dbReference type="SUPFAM" id="SSF51395">
    <property type="entry name" value="FMN-linked oxidoreductases"/>
    <property type="match status" value="1"/>
</dbReference>
<keyword evidence="2" id="KW-0285">Flavoprotein</keyword>
<feature type="transmembrane region" description="Helical" evidence="5">
    <location>
        <begin position="460"/>
        <end position="484"/>
    </location>
</feature>
<keyword evidence="4" id="KW-0560">Oxidoreductase</keyword>
<evidence type="ECO:0000256" key="3">
    <source>
        <dbReference type="ARBA" id="ARBA00022643"/>
    </source>
</evidence>
<keyword evidence="5" id="KW-0812">Transmembrane</keyword>
<dbReference type="InterPro" id="IPR001155">
    <property type="entry name" value="OxRdtase_FMN_N"/>
</dbReference>
<dbReference type="STRING" id="5288.A0A5C5G309"/>
<sequence length="491" mass="52859">MAALSDREQVACIARPVTLPCGRVMPNRLVKAAMEEMLPPELQEALYEVWAEAGWGMVVTGNVQVSPAHLGTPLDIAIPPRPVPPATLASLSRWARSTRPTSSRAPPLAILQLNHPGRQSMRFVCGRSPSSPALAPSAVPLNVAGPLGRVLWGTPRAMTGRDLDEVVEGFVNGARVAKETGWDGVQLHASHGYLLASFLSPRVNRRTDAYGGSARKRLALLFRIVDGIRAECPQSDGFCLGVKLNCSDFVKGGLTEQDALDNVKWIAEHGGVDFVEISGGDYESPEFMTPDATPKRPSTFAREAFFDAFSQRARWLLSTLPPSTLPSPAPLILLTGGLRTRAGISRALSTSSKSPPAADLVGLARPAAADPFLPQTLLSPSVPSSAARAPAYDPLHGVRWLRTLFRWVAVAGPGLDVLWHTMALRQVALRRVAQRNRGVREVQRAGAGEYELRGFWGMAWSVWVAPVVPAWVVGAAGALLFALVGRGWKWA</sequence>